<dbReference type="InterPro" id="IPR053930">
    <property type="entry name" value="RapZ-like_N"/>
</dbReference>
<evidence type="ECO:0000256" key="3">
    <source>
        <dbReference type="ARBA" id="ARBA00023134"/>
    </source>
</evidence>
<evidence type="ECO:0000313" key="7">
    <source>
        <dbReference type="EMBL" id="MDY7218263.1"/>
    </source>
</evidence>
<dbReference type="HAMAP" id="MF_00636">
    <property type="entry name" value="RapZ_like"/>
    <property type="match status" value="1"/>
</dbReference>
<keyword evidence="8" id="KW-1185">Reference proteome</keyword>
<reference evidence="7 8" key="1">
    <citation type="submission" date="2023-12" db="EMBL/GenBank/DDBJ databases">
        <title>Denitrificimonas halotolerans sp. nov.,a novel species isolated from landfill leachate.</title>
        <authorList>
            <person name="Wang S."/>
        </authorList>
    </citation>
    <scope>NUCLEOTIDE SEQUENCE [LARGE SCALE GENOMIC DNA]</scope>
    <source>
        <strain evidence="7 8">JX-1</strain>
    </source>
</reference>
<keyword evidence="2 4" id="KW-0067">ATP-binding</keyword>
<feature type="domain" description="RapZ C-terminal" evidence="6">
    <location>
        <begin position="168"/>
        <end position="284"/>
    </location>
</feature>
<dbReference type="Pfam" id="PF22740">
    <property type="entry name" value="PapZ_C"/>
    <property type="match status" value="1"/>
</dbReference>
<evidence type="ECO:0000256" key="2">
    <source>
        <dbReference type="ARBA" id="ARBA00022840"/>
    </source>
</evidence>
<protein>
    <submittedName>
        <fullName evidence="7">RNase adapter RapZ</fullName>
    </submittedName>
</protein>
<dbReference type="SUPFAM" id="SSF52540">
    <property type="entry name" value="P-loop containing nucleoside triphosphate hydrolases"/>
    <property type="match status" value="1"/>
</dbReference>
<feature type="binding site" evidence="4">
    <location>
        <begin position="60"/>
        <end position="63"/>
    </location>
    <ligand>
        <name>GTP</name>
        <dbReference type="ChEBI" id="CHEBI:37565"/>
    </ligand>
</feature>
<dbReference type="PIRSF" id="PIRSF005052">
    <property type="entry name" value="P-loopkin"/>
    <property type="match status" value="1"/>
</dbReference>
<proteinExistence type="inferred from homology"/>
<gene>
    <name evidence="7" type="primary">rapZ</name>
    <name evidence="7" type="ORF">TOI97_01520</name>
</gene>
<dbReference type="PANTHER" id="PTHR30448:SF0">
    <property type="entry name" value="RNASE ADAPTER PROTEIN RAPZ"/>
    <property type="match status" value="1"/>
</dbReference>
<evidence type="ECO:0000259" key="5">
    <source>
        <dbReference type="Pfam" id="PF03668"/>
    </source>
</evidence>
<dbReference type="InterPro" id="IPR005337">
    <property type="entry name" value="RapZ-like"/>
</dbReference>
<dbReference type="Proteomes" id="UP001294570">
    <property type="component" value="Unassembled WGS sequence"/>
</dbReference>
<accession>A0ABU5GRL5</accession>
<dbReference type="EMBL" id="JAXIVU010000001">
    <property type="protein sequence ID" value="MDY7218263.1"/>
    <property type="molecule type" value="Genomic_DNA"/>
</dbReference>
<dbReference type="NCBIfam" id="NF003828">
    <property type="entry name" value="PRK05416.1"/>
    <property type="match status" value="1"/>
</dbReference>
<dbReference type="RefSeq" id="WP_321552354.1">
    <property type="nucleotide sequence ID" value="NZ_JAXIVU010000001.1"/>
</dbReference>
<evidence type="ECO:0000256" key="4">
    <source>
        <dbReference type="HAMAP-Rule" id="MF_00636"/>
    </source>
</evidence>
<dbReference type="InterPro" id="IPR053931">
    <property type="entry name" value="RapZ_C"/>
</dbReference>
<feature type="binding site" evidence="4">
    <location>
        <begin position="8"/>
        <end position="15"/>
    </location>
    <ligand>
        <name>ATP</name>
        <dbReference type="ChEBI" id="CHEBI:30616"/>
    </ligand>
</feature>
<keyword evidence="1 4" id="KW-0547">Nucleotide-binding</keyword>
<dbReference type="Gene3D" id="3.40.50.300">
    <property type="entry name" value="P-loop containing nucleotide triphosphate hydrolases"/>
    <property type="match status" value="1"/>
</dbReference>
<name>A0ABU5GRL5_9GAMM</name>
<keyword evidence="3 4" id="KW-0342">GTP-binding</keyword>
<feature type="domain" description="RapZ-like N-terminal" evidence="5">
    <location>
        <begin position="1"/>
        <end position="158"/>
    </location>
</feature>
<evidence type="ECO:0000256" key="1">
    <source>
        <dbReference type="ARBA" id="ARBA00022741"/>
    </source>
</evidence>
<dbReference type="PANTHER" id="PTHR30448">
    <property type="entry name" value="RNASE ADAPTER PROTEIN RAPZ"/>
    <property type="match status" value="1"/>
</dbReference>
<evidence type="ECO:0000259" key="6">
    <source>
        <dbReference type="Pfam" id="PF22740"/>
    </source>
</evidence>
<comment type="caution">
    <text evidence="7">The sequence shown here is derived from an EMBL/GenBank/DDBJ whole genome shotgun (WGS) entry which is preliminary data.</text>
</comment>
<dbReference type="InterPro" id="IPR027417">
    <property type="entry name" value="P-loop_NTPase"/>
</dbReference>
<evidence type="ECO:0000313" key="8">
    <source>
        <dbReference type="Proteomes" id="UP001294570"/>
    </source>
</evidence>
<organism evidence="7 8">
    <name type="scientific">Denitrificimonas halotolerans</name>
    <dbReference type="NCBI Taxonomy" id="3098930"/>
    <lineage>
        <taxon>Bacteria</taxon>
        <taxon>Pseudomonadati</taxon>
        <taxon>Pseudomonadota</taxon>
        <taxon>Gammaproteobacteria</taxon>
        <taxon>Pseudomonadales</taxon>
        <taxon>Pseudomonadaceae</taxon>
        <taxon>Denitrificimonas</taxon>
    </lineage>
</organism>
<dbReference type="Pfam" id="PF03668">
    <property type="entry name" value="RapZ-like_N"/>
    <property type="match status" value="1"/>
</dbReference>
<sequence>MRLIIVSGRSGSGKSTALDVLEDNNFYCIDNLPAMLLPELAERALLTTELTYPQVAVSIDARNLPNQLERFPELLAELRARHIVCDVLYLDADDETLLKRFSETRRRHPLTNESRSLAEAITEERALLSPIIDLADLTINTSQLNLYQLRDMIKLRLLDKPEPGTAFLIESFGFKRGLPVDADVVFDIRCLPNPYWKPELRAYCGLDQPIIEYLGEQADVEEMYNDIYTYLAKWLPRFAASNRAYVTVAIGCTGGQHRSVYMTERIGKTLGKELSNVQIRHRDVVRINEKSNG</sequence>